<evidence type="ECO:0000256" key="7">
    <source>
        <dbReference type="ARBA" id="ARBA00022692"/>
    </source>
</evidence>
<protein>
    <recommendedName>
        <fullName evidence="16">Peptidoglycan D,D-transpeptidase FtsI</fullName>
        <ecNumber evidence="16">3.4.16.4</ecNumber>
    </recommendedName>
    <alternativeName>
        <fullName evidence="16">Penicillin-binding protein 3</fullName>
        <shortName evidence="16">PBP-3</shortName>
    </alternativeName>
</protein>
<gene>
    <name evidence="19" type="primary">penA_2</name>
    <name evidence="16" type="synonym">ftsI</name>
    <name evidence="19" type="ORF">NCTC13336_01000</name>
</gene>
<keyword evidence="10 16" id="KW-0573">Peptidoglycan synthesis</keyword>
<comment type="pathway">
    <text evidence="16">Cell wall biogenesis; peptidoglycan biosynthesis.</text>
</comment>
<dbReference type="InterPro" id="IPR005311">
    <property type="entry name" value="PBP_dimer"/>
</dbReference>
<dbReference type="AlphaFoldDB" id="A0A377R1Z2"/>
<evidence type="ECO:0000313" key="19">
    <source>
        <dbReference type="EMBL" id="STR00778.1"/>
    </source>
</evidence>
<evidence type="ECO:0000256" key="2">
    <source>
        <dbReference type="ARBA" id="ARBA00022475"/>
    </source>
</evidence>
<evidence type="ECO:0000259" key="18">
    <source>
        <dbReference type="Pfam" id="PF03717"/>
    </source>
</evidence>
<evidence type="ECO:0000256" key="4">
    <source>
        <dbReference type="ARBA" id="ARBA00022618"/>
    </source>
</evidence>
<dbReference type="GO" id="GO:0071555">
    <property type="term" value="P:cell wall organization"/>
    <property type="evidence" value="ECO:0007669"/>
    <property type="project" value="UniProtKB-KW"/>
</dbReference>
<dbReference type="GO" id="GO:0005886">
    <property type="term" value="C:plasma membrane"/>
    <property type="evidence" value="ECO:0007669"/>
    <property type="project" value="UniProtKB-UniRule"/>
</dbReference>
<comment type="similarity">
    <text evidence="16">Belongs to the transpeptidase family. FtsI subfamily.</text>
</comment>
<dbReference type="SUPFAM" id="SSF56519">
    <property type="entry name" value="Penicillin binding protein dimerisation domain"/>
    <property type="match status" value="2"/>
</dbReference>
<dbReference type="EC" id="3.4.16.4" evidence="16"/>
<dbReference type="Pfam" id="PF00905">
    <property type="entry name" value="Transpeptidase"/>
    <property type="match status" value="1"/>
</dbReference>
<dbReference type="InterPro" id="IPR001460">
    <property type="entry name" value="PCN-bd_Tpept"/>
</dbReference>
<feature type="domain" description="Penicillin-binding protein transpeptidase" evidence="17">
    <location>
        <begin position="348"/>
        <end position="642"/>
    </location>
</feature>
<dbReference type="RefSeq" id="WP_115308005.1">
    <property type="nucleotide sequence ID" value="NZ_UGJJ01000001.1"/>
</dbReference>
<evidence type="ECO:0000256" key="9">
    <source>
        <dbReference type="ARBA" id="ARBA00022960"/>
    </source>
</evidence>
<dbReference type="GO" id="GO:0009252">
    <property type="term" value="P:peptidoglycan biosynthetic process"/>
    <property type="evidence" value="ECO:0007669"/>
    <property type="project" value="UniProtKB-UniRule"/>
</dbReference>
<dbReference type="OrthoDB" id="9789078at2"/>
<dbReference type="Gene3D" id="3.30.450.330">
    <property type="match status" value="1"/>
</dbReference>
<dbReference type="InterPro" id="IPR036138">
    <property type="entry name" value="PBP_dimer_sf"/>
</dbReference>
<dbReference type="Pfam" id="PF03717">
    <property type="entry name" value="PBP_dimer"/>
    <property type="match status" value="2"/>
</dbReference>
<dbReference type="UniPathway" id="UPA00219"/>
<organism evidence="19 20">
    <name type="scientific">Kingella potus</name>
    <dbReference type="NCBI Taxonomy" id="265175"/>
    <lineage>
        <taxon>Bacteria</taxon>
        <taxon>Pseudomonadati</taxon>
        <taxon>Pseudomonadota</taxon>
        <taxon>Betaproteobacteria</taxon>
        <taxon>Neisseriales</taxon>
        <taxon>Neisseriaceae</taxon>
        <taxon>Kingella</taxon>
    </lineage>
</organism>
<keyword evidence="11 16" id="KW-1133">Transmembrane helix</keyword>
<evidence type="ECO:0000256" key="5">
    <source>
        <dbReference type="ARBA" id="ARBA00022645"/>
    </source>
</evidence>
<dbReference type="Proteomes" id="UP000254293">
    <property type="component" value="Unassembled WGS sequence"/>
</dbReference>
<keyword evidence="8 16" id="KW-0378">Hydrolase</keyword>
<dbReference type="PANTHER" id="PTHR30627">
    <property type="entry name" value="PEPTIDOGLYCAN D,D-TRANSPEPTIDASE"/>
    <property type="match status" value="1"/>
</dbReference>
<dbReference type="HAMAP" id="MF_02080">
    <property type="entry name" value="FtsI_transpept"/>
    <property type="match status" value="1"/>
</dbReference>
<keyword evidence="14 16" id="KW-0131">Cell cycle</keyword>
<evidence type="ECO:0000256" key="3">
    <source>
        <dbReference type="ARBA" id="ARBA00022519"/>
    </source>
</evidence>
<evidence type="ECO:0000313" key="20">
    <source>
        <dbReference type="Proteomes" id="UP000254293"/>
    </source>
</evidence>
<dbReference type="SUPFAM" id="SSF56601">
    <property type="entry name" value="beta-lactamase/transpeptidase-like"/>
    <property type="match status" value="1"/>
</dbReference>
<evidence type="ECO:0000256" key="15">
    <source>
        <dbReference type="ARBA" id="ARBA00023316"/>
    </source>
</evidence>
<evidence type="ECO:0000256" key="10">
    <source>
        <dbReference type="ARBA" id="ARBA00022984"/>
    </source>
</evidence>
<keyword evidence="20" id="KW-1185">Reference proteome</keyword>
<feature type="domain" description="Penicillin-binding protein dimerisation" evidence="18">
    <location>
        <begin position="71"/>
        <end position="161"/>
    </location>
</feature>
<sequence>MLIKNEYKPKMLPRQAKAKKPVTSNGRIIFVLAALGAGFLALLGRSLYLQTSHHDFLTDEGNKRFVRTVKLPASRGVISDRNGATLALSAPAESLYAVPSSANLSDGQIEELAALLDISPDTIRDRLDRKSSISYLARRLDEDTVAAVQAINIDGLYFRDETEAGKPTGRQALYVKPNELAVLPDDGKLQQLADVLNPAIQSKLDKKSVETLKSDMGKKIDFVYLKRQLKPELAERIAAMHIPGLAFQKEPQRHYPTGSLFAQTIGFTNIDGQGQEGLERSREAELHGRYGEKTVLRDNKGQIVDSADSGGRESQNGRDIVLAMDQRIQTLAADELAKAVDYHNAQSGSAVVLDARTGEILALVNGPSYDPNEPGSVDADQRRNRAITDIFEFGSVMKPFPIAKALDDGKISPRSSFDTRPYSVGGHPVRDTHVYPALDVRGIVQKSSNVGTSKISLMYRPEEMYGYYRSLGFGSKAGVGFPGEAGGTLRNWKNWGKFDQATMSFGYGMQMSLLQLARAYTVLTTDGRLIPVSLEKLESAPAGERILKPETAKEMRKIMVSVTEQGGTGRSGAVEGFAVAAKTGTAQKVVGRGYARDKHIGTFVGFAPAENPRVIVAVTIDEPRANGYYGGVVAGPVFKNIMAGSLNILGVRPTRSPAGSQVAAVKK</sequence>
<keyword evidence="9 16" id="KW-0133">Cell shape</keyword>
<evidence type="ECO:0000256" key="16">
    <source>
        <dbReference type="HAMAP-Rule" id="MF_02080"/>
    </source>
</evidence>
<comment type="function">
    <text evidence="16">Catalyzes cross-linking of the peptidoglycan cell wall at the division septum.</text>
</comment>
<keyword evidence="12 16" id="KW-0472">Membrane</keyword>
<feature type="domain" description="Penicillin-binding protein dimerisation" evidence="18">
    <location>
        <begin position="171"/>
        <end position="305"/>
    </location>
</feature>
<evidence type="ECO:0000256" key="6">
    <source>
        <dbReference type="ARBA" id="ARBA00022670"/>
    </source>
</evidence>
<dbReference type="GO" id="GO:0008955">
    <property type="term" value="F:peptidoglycan glycosyltransferase activity"/>
    <property type="evidence" value="ECO:0007669"/>
    <property type="project" value="InterPro"/>
</dbReference>
<reference evidence="19 20" key="1">
    <citation type="submission" date="2018-06" db="EMBL/GenBank/DDBJ databases">
        <authorList>
            <consortium name="Pathogen Informatics"/>
            <person name="Doyle S."/>
        </authorList>
    </citation>
    <scope>NUCLEOTIDE SEQUENCE [LARGE SCALE GENOMIC DNA]</scope>
    <source>
        <strain evidence="19 20">NCTC13336</strain>
    </source>
</reference>
<evidence type="ECO:0000256" key="13">
    <source>
        <dbReference type="ARBA" id="ARBA00023210"/>
    </source>
</evidence>
<dbReference type="PANTHER" id="PTHR30627:SF1">
    <property type="entry name" value="PEPTIDOGLYCAN D,D-TRANSPEPTIDASE FTSI"/>
    <property type="match status" value="1"/>
</dbReference>
<keyword evidence="7 16" id="KW-0812">Transmembrane</keyword>
<evidence type="ECO:0000259" key="17">
    <source>
        <dbReference type="Pfam" id="PF00905"/>
    </source>
</evidence>
<dbReference type="Gene3D" id="3.40.710.10">
    <property type="entry name" value="DD-peptidase/beta-lactamase superfamily"/>
    <property type="match status" value="1"/>
</dbReference>
<dbReference type="Gene3D" id="3.90.1310.10">
    <property type="entry name" value="Penicillin-binding protein 2a (Domain 2)"/>
    <property type="match status" value="2"/>
</dbReference>
<dbReference type="GO" id="GO:0009002">
    <property type="term" value="F:serine-type D-Ala-D-Ala carboxypeptidase activity"/>
    <property type="evidence" value="ECO:0007669"/>
    <property type="project" value="UniProtKB-UniRule"/>
</dbReference>
<name>A0A377R1Z2_9NEIS</name>
<feature type="active site" description="Acyl-ester intermediate" evidence="16">
    <location>
        <position position="395"/>
    </location>
</feature>
<keyword evidence="5 16" id="KW-0121">Carboxypeptidase</keyword>
<evidence type="ECO:0000256" key="8">
    <source>
        <dbReference type="ARBA" id="ARBA00022801"/>
    </source>
</evidence>
<evidence type="ECO:0000256" key="12">
    <source>
        <dbReference type="ARBA" id="ARBA00023136"/>
    </source>
</evidence>
<accession>A0A377R1Z2</accession>
<comment type="subcellular location">
    <subcellularLocation>
        <location evidence="1">Membrane</location>
    </subcellularLocation>
</comment>
<comment type="catalytic activity">
    <reaction evidence="16">
        <text>Preferential cleavage: (Ac)2-L-Lys-D-Ala-|-D-Ala. Also transpeptidation of peptidyl-alanyl moieties that are N-acyl substituents of D-alanine.</text>
        <dbReference type="EC" id="3.4.16.4"/>
    </reaction>
</comment>
<keyword evidence="15 16" id="KW-0961">Cell wall biogenesis/degradation</keyword>
<dbReference type="GO" id="GO:0008658">
    <property type="term" value="F:penicillin binding"/>
    <property type="evidence" value="ECO:0007669"/>
    <property type="project" value="InterPro"/>
</dbReference>
<dbReference type="InterPro" id="IPR050515">
    <property type="entry name" value="Beta-lactam/transpept"/>
</dbReference>
<keyword evidence="3 16" id="KW-0997">Cell inner membrane</keyword>
<dbReference type="GO" id="GO:0008360">
    <property type="term" value="P:regulation of cell shape"/>
    <property type="evidence" value="ECO:0007669"/>
    <property type="project" value="UniProtKB-KW"/>
</dbReference>
<keyword evidence="13 16" id="KW-0717">Septation</keyword>
<dbReference type="GO" id="GO:0006508">
    <property type="term" value="P:proteolysis"/>
    <property type="evidence" value="ECO:0007669"/>
    <property type="project" value="UniProtKB-KW"/>
</dbReference>
<dbReference type="GO" id="GO:0000917">
    <property type="term" value="P:division septum assembly"/>
    <property type="evidence" value="ECO:0007669"/>
    <property type="project" value="UniProtKB-KW"/>
</dbReference>
<evidence type="ECO:0000256" key="11">
    <source>
        <dbReference type="ARBA" id="ARBA00022989"/>
    </source>
</evidence>
<keyword evidence="6 16" id="KW-0645">Protease</keyword>
<dbReference type="EMBL" id="UGJJ01000001">
    <property type="protein sequence ID" value="STR00778.1"/>
    <property type="molecule type" value="Genomic_DNA"/>
</dbReference>
<evidence type="ECO:0000256" key="1">
    <source>
        <dbReference type="ARBA" id="ARBA00004370"/>
    </source>
</evidence>
<keyword evidence="2 16" id="KW-1003">Cell membrane</keyword>
<keyword evidence="4 16" id="KW-0132">Cell division</keyword>
<dbReference type="InterPro" id="IPR037532">
    <property type="entry name" value="FtsI_transpept"/>
</dbReference>
<proteinExistence type="inferred from homology"/>
<evidence type="ECO:0000256" key="14">
    <source>
        <dbReference type="ARBA" id="ARBA00023306"/>
    </source>
</evidence>
<dbReference type="GO" id="GO:0043093">
    <property type="term" value="P:FtsZ-dependent cytokinesis"/>
    <property type="evidence" value="ECO:0007669"/>
    <property type="project" value="UniProtKB-UniRule"/>
</dbReference>
<dbReference type="InterPro" id="IPR012338">
    <property type="entry name" value="Beta-lactam/transpept-like"/>
</dbReference>